<feature type="region of interest" description="Disordered" evidence="5">
    <location>
        <begin position="362"/>
        <end position="391"/>
    </location>
</feature>
<evidence type="ECO:0000256" key="3">
    <source>
        <dbReference type="ARBA" id="ARBA00023288"/>
    </source>
</evidence>
<evidence type="ECO:0000259" key="6">
    <source>
        <dbReference type="Pfam" id="PF01145"/>
    </source>
</evidence>
<evidence type="ECO:0000313" key="7">
    <source>
        <dbReference type="EMBL" id="TVU22663.1"/>
    </source>
</evidence>
<comment type="caution">
    <text evidence="7">The sequence shown here is derived from an EMBL/GenBank/DDBJ whole genome shotgun (WGS) entry which is preliminary data.</text>
</comment>
<dbReference type="AlphaFoldDB" id="A0A5J9UG09"/>
<sequence length="399" mass="43665">MATFRVAGASEYLAITGWGIDDIKLAKKAWVWLGQRCKMLDVAPASYEVVAQGVTSESFPVVVRAVYTVGPNIDTGEKRPDKDPLLLYAKLVAPPSKKEGCSSRVKELVQGALDRHVGALAAGMTLEQIFVKGRKSFAEEILDRVQLDLGMFGIYVYNANVKKLSVDVPASKYLADVHKTSQLGAATGFPVQMVVEGNVDAKKKLIKADEQHSKAAVANDTQQRYSQEGNAAWHTYRCLEQECAKIMSAATQERNASWYAYRFFEQEWAKFASAATQERGAICSLHAHRCFEQEWAKFIGVAMEEARKAFVDICAGDASAVTLWARRLFRQEILEIASAGIDNARKAFAVFVAGDAQGAGVQEQQTGVAAPAESNQLTMTERRRPAASPSSPVFQMVLA</sequence>
<keyword evidence="2 4" id="KW-0472">Membrane</keyword>
<comment type="subcellular location">
    <subcellularLocation>
        <location evidence="4">Cell membrane</location>
        <topology evidence="4">Lipid-anchor</topology>
    </subcellularLocation>
    <subcellularLocation>
        <location evidence="4">Membrane</location>
        <location evidence="4">Caveola</location>
    </subcellularLocation>
</comment>
<name>A0A5J9UG09_9POAL</name>
<evidence type="ECO:0000256" key="5">
    <source>
        <dbReference type="SAM" id="MobiDB-lite"/>
    </source>
</evidence>
<comment type="similarity">
    <text evidence="1 4">Belongs to the band 7/mec-2 family. Flotillin subfamily.</text>
</comment>
<dbReference type="InterPro" id="IPR027705">
    <property type="entry name" value="Flotillin_fam"/>
</dbReference>
<dbReference type="OrthoDB" id="6080404at2759"/>
<dbReference type="Proteomes" id="UP000324897">
    <property type="component" value="Unassembled WGS sequence"/>
</dbReference>
<dbReference type="PANTHER" id="PTHR13806:SF23">
    <property type="entry name" value="FLOTILLIN-LIKE PROTEIN 2"/>
    <property type="match status" value="1"/>
</dbReference>
<evidence type="ECO:0000256" key="1">
    <source>
        <dbReference type="ARBA" id="ARBA00007161"/>
    </source>
</evidence>
<dbReference type="GO" id="GO:0005901">
    <property type="term" value="C:caveola"/>
    <property type="evidence" value="ECO:0007669"/>
    <property type="project" value="UniProtKB-SubCell"/>
</dbReference>
<protein>
    <recommendedName>
        <fullName evidence="4">Flotillin-like</fullName>
    </recommendedName>
</protein>
<evidence type="ECO:0000313" key="8">
    <source>
        <dbReference type="Proteomes" id="UP000324897"/>
    </source>
</evidence>
<dbReference type="InterPro" id="IPR001107">
    <property type="entry name" value="Band_7"/>
</dbReference>
<proteinExistence type="inferred from homology"/>
<evidence type="ECO:0000256" key="2">
    <source>
        <dbReference type="ARBA" id="ARBA00023136"/>
    </source>
</evidence>
<keyword evidence="4" id="KW-1003">Cell membrane</keyword>
<keyword evidence="3" id="KW-0449">Lipoprotein</keyword>
<dbReference type="InterPro" id="IPR036013">
    <property type="entry name" value="Band_7/SPFH_dom_sf"/>
</dbReference>
<dbReference type="Gramene" id="TVU22663">
    <property type="protein sequence ID" value="TVU22663"/>
    <property type="gene ID" value="EJB05_32378"/>
</dbReference>
<keyword evidence="8" id="KW-1185">Reference proteome</keyword>
<organism evidence="7 8">
    <name type="scientific">Eragrostis curvula</name>
    <name type="common">weeping love grass</name>
    <dbReference type="NCBI Taxonomy" id="38414"/>
    <lineage>
        <taxon>Eukaryota</taxon>
        <taxon>Viridiplantae</taxon>
        <taxon>Streptophyta</taxon>
        <taxon>Embryophyta</taxon>
        <taxon>Tracheophyta</taxon>
        <taxon>Spermatophyta</taxon>
        <taxon>Magnoliopsida</taxon>
        <taxon>Liliopsida</taxon>
        <taxon>Poales</taxon>
        <taxon>Poaceae</taxon>
        <taxon>PACMAD clade</taxon>
        <taxon>Chloridoideae</taxon>
        <taxon>Eragrostideae</taxon>
        <taxon>Eragrostidinae</taxon>
        <taxon>Eragrostis</taxon>
    </lineage>
</organism>
<evidence type="ECO:0000256" key="4">
    <source>
        <dbReference type="RuleBase" id="RU366054"/>
    </source>
</evidence>
<gene>
    <name evidence="7" type="ORF">EJB05_32378</name>
</gene>
<dbReference type="Gene3D" id="3.30.479.30">
    <property type="entry name" value="Band 7 domain"/>
    <property type="match status" value="1"/>
</dbReference>
<feature type="domain" description="Band 7" evidence="6">
    <location>
        <begin position="28"/>
        <end position="166"/>
    </location>
</feature>
<dbReference type="EMBL" id="RWGY01000026">
    <property type="protein sequence ID" value="TVU22663.1"/>
    <property type="molecule type" value="Genomic_DNA"/>
</dbReference>
<accession>A0A5J9UG09</accession>
<feature type="non-terminal residue" evidence="7">
    <location>
        <position position="1"/>
    </location>
</feature>
<dbReference type="SUPFAM" id="SSF117892">
    <property type="entry name" value="Band 7/SPFH domain"/>
    <property type="match status" value="1"/>
</dbReference>
<reference evidence="7 8" key="1">
    <citation type="journal article" date="2019" name="Sci. Rep.">
        <title>A high-quality genome of Eragrostis curvula grass provides insights into Poaceae evolution and supports new strategies to enhance forage quality.</title>
        <authorList>
            <person name="Carballo J."/>
            <person name="Santos B.A.C.M."/>
            <person name="Zappacosta D."/>
            <person name="Garbus I."/>
            <person name="Selva J.P."/>
            <person name="Gallo C.A."/>
            <person name="Diaz A."/>
            <person name="Albertini E."/>
            <person name="Caccamo M."/>
            <person name="Echenique V."/>
        </authorList>
    </citation>
    <scope>NUCLEOTIDE SEQUENCE [LARGE SCALE GENOMIC DNA]</scope>
    <source>
        <strain evidence="8">cv. Victoria</strain>
        <tissue evidence="7">Leaf</tissue>
    </source>
</reference>
<dbReference type="PANTHER" id="PTHR13806">
    <property type="entry name" value="FLOTILLIN-RELATED"/>
    <property type="match status" value="1"/>
</dbReference>
<feature type="compositionally biased region" description="Polar residues" evidence="5">
    <location>
        <begin position="362"/>
        <end position="379"/>
    </location>
</feature>
<dbReference type="Pfam" id="PF01145">
    <property type="entry name" value="Band_7"/>
    <property type="match status" value="1"/>
</dbReference>